<proteinExistence type="predicted"/>
<dbReference type="OrthoDB" id="7537227at2759"/>
<dbReference type="SMART" id="SM00185">
    <property type="entry name" value="ARM"/>
    <property type="match status" value="4"/>
</dbReference>
<dbReference type="EMBL" id="CABPRJ010001434">
    <property type="protein sequence ID" value="VVC36511.1"/>
    <property type="molecule type" value="Genomic_DNA"/>
</dbReference>
<name>A0A5E4MYA0_9HEMI</name>
<dbReference type="GO" id="GO:0003341">
    <property type="term" value="P:cilium movement"/>
    <property type="evidence" value="ECO:0007669"/>
    <property type="project" value="TreeGrafter"/>
</dbReference>
<protein>
    <submittedName>
        <fullName evidence="3">Armadillo-type fold,Armadillo,Armadillo-like helical</fullName>
    </submittedName>
</protein>
<keyword evidence="2" id="KW-0472">Membrane</keyword>
<keyword evidence="2" id="KW-0812">Transmembrane</keyword>
<feature type="region of interest" description="Disordered" evidence="1">
    <location>
        <begin position="532"/>
        <end position="552"/>
    </location>
</feature>
<evidence type="ECO:0000256" key="1">
    <source>
        <dbReference type="SAM" id="MobiDB-lite"/>
    </source>
</evidence>
<dbReference type="PANTHER" id="PTHR23314">
    <property type="entry name" value="SPERM-ASSOCIATED ANTIGEN 6 ARMADILLO REPEAT-CONTAINING"/>
    <property type="match status" value="1"/>
</dbReference>
<dbReference type="InterPro" id="IPR011989">
    <property type="entry name" value="ARM-like"/>
</dbReference>
<dbReference type="AlphaFoldDB" id="A0A5E4MYA0"/>
<keyword evidence="4" id="KW-1185">Reference proteome</keyword>
<gene>
    <name evidence="3" type="ORF">CINCED_3A014669</name>
</gene>
<organism evidence="3 4">
    <name type="scientific">Cinara cedri</name>
    <dbReference type="NCBI Taxonomy" id="506608"/>
    <lineage>
        <taxon>Eukaryota</taxon>
        <taxon>Metazoa</taxon>
        <taxon>Ecdysozoa</taxon>
        <taxon>Arthropoda</taxon>
        <taxon>Hexapoda</taxon>
        <taxon>Insecta</taxon>
        <taxon>Pterygota</taxon>
        <taxon>Neoptera</taxon>
        <taxon>Paraneoptera</taxon>
        <taxon>Hemiptera</taxon>
        <taxon>Sternorrhyncha</taxon>
        <taxon>Aphidomorpha</taxon>
        <taxon>Aphidoidea</taxon>
        <taxon>Aphididae</taxon>
        <taxon>Lachninae</taxon>
        <taxon>Cinara</taxon>
    </lineage>
</organism>
<feature type="transmembrane region" description="Helical" evidence="2">
    <location>
        <begin position="343"/>
        <end position="362"/>
    </location>
</feature>
<evidence type="ECO:0000313" key="4">
    <source>
        <dbReference type="Proteomes" id="UP000325440"/>
    </source>
</evidence>
<dbReference type="Gene3D" id="1.25.10.10">
    <property type="entry name" value="Leucine-rich Repeat Variant"/>
    <property type="match status" value="2"/>
</dbReference>
<dbReference type="InterPro" id="IPR016024">
    <property type="entry name" value="ARM-type_fold"/>
</dbReference>
<dbReference type="InterPro" id="IPR000225">
    <property type="entry name" value="Armadillo"/>
</dbReference>
<dbReference type="Proteomes" id="UP000325440">
    <property type="component" value="Unassembled WGS sequence"/>
</dbReference>
<keyword evidence="2" id="KW-1133">Transmembrane helix</keyword>
<dbReference type="GO" id="GO:0015630">
    <property type="term" value="C:microtubule cytoskeleton"/>
    <property type="evidence" value="ECO:0007669"/>
    <property type="project" value="TreeGrafter"/>
</dbReference>
<reference evidence="3 4" key="1">
    <citation type="submission" date="2019-08" db="EMBL/GenBank/DDBJ databases">
        <authorList>
            <person name="Alioto T."/>
            <person name="Alioto T."/>
            <person name="Gomez Garrido J."/>
        </authorList>
    </citation>
    <scope>NUCLEOTIDE SEQUENCE [LARGE SCALE GENOMIC DNA]</scope>
</reference>
<dbReference type="GO" id="GO:0008017">
    <property type="term" value="F:microtubule binding"/>
    <property type="evidence" value="ECO:0007669"/>
    <property type="project" value="TreeGrafter"/>
</dbReference>
<dbReference type="PANTHER" id="PTHR23314:SF0">
    <property type="entry name" value="SPERM-ASSOCIATED ANTIGEN 6"/>
    <property type="match status" value="1"/>
</dbReference>
<dbReference type="SUPFAM" id="SSF48371">
    <property type="entry name" value="ARM repeat"/>
    <property type="match status" value="1"/>
</dbReference>
<feature type="transmembrane region" description="Helical" evidence="2">
    <location>
        <begin position="319"/>
        <end position="338"/>
    </location>
</feature>
<accession>A0A5E4MYA0</accession>
<evidence type="ECO:0000256" key="2">
    <source>
        <dbReference type="SAM" id="Phobius"/>
    </source>
</evidence>
<sequence>MSSHPKVVQQTFEDFAKSQLKFVQNLAELASKSSYAENLYEICAVETVMPLVTCMNPTVRMNAVLTLARLANHSEPSTKQIMCSKNQLQRLFGKIDTENKYYKNNCMSLIKNISKHFSSNTLSLIKEYGGLDAISICLKDFDVNVRESALLAITSITRQDVNIATFIVNSGLLPPIIQCLKEQQQNLKLYALSALAEIAKYNQELALSVVEVKCLPIVIQFLSESFKDGKVQRNALTLIKNIVKHSLFLTETAIESNLFPDLSLLMAHPTESIRSNAAKVIREVVRHSIQIAQMVVNNGGLPALINVIACSQEFSSTPAVLALGFIASMSPVLALSIIKTNKVIINFLFHFVFTGIIPYIHVKASVIWTLGMIGQHSHEHARYIWDCGALTAMIEVFMDPSLENESKHQLKSSIQQILKECEDYKILEKLLMSTSHAEMMEFVLDKISKILPNNSKARRSFITNGQLKRIQNLTPEIDSELYHVIQSVNCSFPEDIVQLVAGDFPEAVMKTVDKYVPKSQCLFYNNEDQIRRSSSSVKKPGLSGEESTTRYE</sequence>
<evidence type="ECO:0000313" key="3">
    <source>
        <dbReference type="EMBL" id="VVC36511.1"/>
    </source>
</evidence>